<evidence type="ECO:0000259" key="2">
    <source>
        <dbReference type="PROSITE" id="PS51456"/>
    </source>
</evidence>
<keyword evidence="3" id="KW-1185">Reference proteome</keyword>
<dbReference type="GO" id="GO:0016460">
    <property type="term" value="C:myosin II complex"/>
    <property type="evidence" value="ECO:0007669"/>
    <property type="project" value="TreeGrafter"/>
</dbReference>
<dbReference type="GO" id="GO:0000146">
    <property type="term" value="F:microfilament motor activity"/>
    <property type="evidence" value="ECO:0007669"/>
    <property type="project" value="TreeGrafter"/>
</dbReference>
<evidence type="ECO:0000313" key="5">
    <source>
        <dbReference type="RefSeq" id="XP_022452895.1"/>
    </source>
</evidence>
<dbReference type="GO" id="GO:0005524">
    <property type="term" value="F:ATP binding"/>
    <property type="evidence" value="ECO:0007669"/>
    <property type="project" value="InterPro"/>
</dbReference>
<proteinExistence type="inferred from homology"/>
<comment type="caution">
    <text evidence="1">Lacks conserved residue(s) required for the propagation of feature annotation.</text>
</comment>
<dbReference type="SUPFAM" id="SSF52540">
    <property type="entry name" value="P-loop containing nucleoside triphosphate hydrolases"/>
    <property type="match status" value="1"/>
</dbReference>
<keyword evidence="1" id="KW-0009">Actin-binding</keyword>
<dbReference type="Proteomes" id="UP000248483">
    <property type="component" value="Unplaced"/>
</dbReference>
<dbReference type="PROSITE" id="PS51456">
    <property type="entry name" value="MYOSIN_MOTOR"/>
    <property type="match status" value="1"/>
</dbReference>
<dbReference type="AlphaFoldDB" id="A0A2Y9Q151"/>
<evidence type="ECO:0000313" key="3">
    <source>
        <dbReference type="Proteomes" id="UP000248483"/>
    </source>
</evidence>
<dbReference type="STRING" id="9749.A0A2Y9Q151"/>
<dbReference type="GO" id="GO:0051015">
    <property type="term" value="F:actin filament binding"/>
    <property type="evidence" value="ECO:0007669"/>
    <property type="project" value="TreeGrafter"/>
</dbReference>
<keyword evidence="1" id="KW-0518">Myosin</keyword>
<dbReference type="PANTHER" id="PTHR45615:SF26">
    <property type="entry name" value="MYOSIN-15"/>
    <property type="match status" value="1"/>
</dbReference>
<dbReference type="Pfam" id="PF00063">
    <property type="entry name" value="Myosin_head"/>
    <property type="match status" value="1"/>
</dbReference>
<dbReference type="Gene3D" id="1.20.120.720">
    <property type="entry name" value="Myosin VI head, motor domain, U50 subdomain"/>
    <property type="match status" value="1"/>
</dbReference>
<dbReference type="KEGG" id="dle:111186448"/>
<sequence length="189" mass="20867">MTLQLPLDINWCHHRPVLHFFNFGASSHFGSDVCNEAIATAWNVSIGDCVLCPPRASSSGCTFVPEASCHLQTSTSICLKNPGLFSSSLERGTTIYSIKFCLGKKNFMQAMDILGFLPDEKYGSYKLTGAILHFRNMKFKQKPREEQVEADGTENADKAAFLMGVNSSEVVKGLIHPRIKVGNEYVTRG</sequence>
<dbReference type="RefSeq" id="XP_022452895.1">
    <property type="nucleotide sequence ID" value="XM_022597187.1"/>
</dbReference>
<dbReference type="GO" id="GO:0032982">
    <property type="term" value="C:myosin filament"/>
    <property type="evidence" value="ECO:0007669"/>
    <property type="project" value="TreeGrafter"/>
</dbReference>
<dbReference type="GO" id="GO:0005737">
    <property type="term" value="C:cytoplasm"/>
    <property type="evidence" value="ECO:0007669"/>
    <property type="project" value="TreeGrafter"/>
</dbReference>
<dbReference type="RefSeq" id="XP_022452824.1">
    <property type="nucleotide sequence ID" value="XM_022597116.2"/>
</dbReference>
<evidence type="ECO:0000313" key="4">
    <source>
        <dbReference type="RefSeq" id="XP_022452824.1"/>
    </source>
</evidence>
<evidence type="ECO:0000256" key="1">
    <source>
        <dbReference type="PROSITE-ProRule" id="PRU00782"/>
    </source>
</evidence>
<reference evidence="4 5" key="1">
    <citation type="submission" date="2025-04" db="UniProtKB">
        <authorList>
            <consortium name="RefSeq"/>
        </authorList>
    </citation>
    <scope>IDENTIFICATION</scope>
    <source>
        <tissue evidence="4 5">Blood</tissue>
    </source>
</reference>
<feature type="domain" description="Myosin motor" evidence="2">
    <location>
        <begin position="109"/>
        <end position="189"/>
    </location>
</feature>
<dbReference type="InterPro" id="IPR001609">
    <property type="entry name" value="Myosin_head_motor_dom-like"/>
</dbReference>
<accession>A0A2Y9Q151</accession>
<dbReference type="GeneID" id="111186448"/>
<name>A0A2Y9Q151_DELLE</name>
<dbReference type="InterPro" id="IPR027417">
    <property type="entry name" value="P-loop_NTPase"/>
</dbReference>
<dbReference type="PANTHER" id="PTHR45615">
    <property type="entry name" value="MYOSIN HEAVY CHAIN, NON-MUSCLE"/>
    <property type="match status" value="1"/>
</dbReference>
<comment type="similarity">
    <text evidence="1">Belongs to the TRAFAC class myosin-kinesin ATPase superfamily. Myosin family.</text>
</comment>
<keyword evidence="1" id="KW-0505">Motor protein</keyword>
<gene>
    <name evidence="4 5" type="primary">LOC111186448</name>
</gene>
<organism evidence="3 4">
    <name type="scientific">Delphinapterus leucas</name>
    <name type="common">Beluga whale</name>
    <dbReference type="NCBI Taxonomy" id="9749"/>
    <lineage>
        <taxon>Eukaryota</taxon>
        <taxon>Metazoa</taxon>
        <taxon>Chordata</taxon>
        <taxon>Craniata</taxon>
        <taxon>Vertebrata</taxon>
        <taxon>Euteleostomi</taxon>
        <taxon>Mammalia</taxon>
        <taxon>Eutheria</taxon>
        <taxon>Laurasiatheria</taxon>
        <taxon>Artiodactyla</taxon>
        <taxon>Whippomorpha</taxon>
        <taxon>Cetacea</taxon>
        <taxon>Odontoceti</taxon>
        <taxon>Monodontidae</taxon>
        <taxon>Delphinapterus</taxon>
    </lineage>
</organism>
<protein>
    <submittedName>
        <fullName evidence="4 5">Myosin-7-like isoform X1</fullName>
    </submittedName>
</protein>